<dbReference type="KEGG" id="pcav:D3880_12080"/>
<dbReference type="AlphaFoldDB" id="A0A385Z1I2"/>
<gene>
    <name evidence="2" type="ORF">D3880_12080</name>
</gene>
<reference evidence="3" key="1">
    <citation type="submission" date="2018-09" db="EMBL/GenBank/DDBJ databases">
        <authorList>
            <person name="Zhu H."/>
        </authorList>
    </citation>
    <scope>NUCLEOTIDE SEQUENCE [LARGE SCALE GENOMIC DNA]</scope>
    <source>
        <strain evidence="3">K2W31S-8</strain>
    </source>
</reference>
<organism evidence="2 3">
    <name type="scientific">Pseudomonas cavernae</name>
    <dbReference type="NCBI Taxonomy" id="2320867"/>
    <lineage>
        <taxon>Bacteria</taxon>
        <taxon>Pseudomonadati</taxon>
        <taxon>Pseudomonadota</taxon>
        <taxon>Gammaproteobacteria</taxon>
        <taxon>Pseudomonadales</taxon>
        <taxon>Pseudomonadaceae</taxon>
        <taxon>Pseudomonas</taxon>
    </lineage>
</organism>
<dbReference type="EMBL" id="CP032419">
    <property type="protein sequence ID" value="AYC33055.1"/>
    <property type="molecule type" value="Genomic_DNA"/>
</dbReference>
<evidence type="ECO:0000313" key="2">
    <source>
        <dbReference type="EMBL" id="AYC33055.1"/>
    </source>
</evidence>
<evidence type="ECO:0000259" key="1">
    <source>
        <dbReference type="Pfam" id="PF01882"/>
    </source>
</evidence>
<name>A0A385Z1I2_9PSED</name>
<dbReference type="OrthoDB" id="9776116at2"/>
<dbReference type="RefSeq" id="WP_119893674.1">
    <property type="nucleotide sequence ID" value="NZ_CP032419.1"/>
</dbReference>
<protein>
    <submittedName>
        <fullName evidence="2">DUF58 domain-containing protein</fullName>
    </submittedName>
</protein>
<dbReference type="Proteomes" id="UP000265560">
    <property type="component" value="Chromosome"/>
</dbReference>
<dbReference type="PANTHER" id="PTHR33608">
    <property type="entry name" value="BLL2464 PROTEIN"/>
    <property type="match status" value="1"/>
</dbReference>
<sequence length="316" mass="35591">MQQQRQDADGFVYVSLPQLMKLEHRVRGLSFQGRQPLSSILSGNHASRLRGRGLNFDELRRYQPGDDLRHLDWRASLRYGKPFVRTFTEERDRPALILVDQRMSMFFGSQRSFKSAAAAELGALAAWMTFHAGDRVGGLVFNDNRIERISPIRSRSRVEALCAAIVRQNQALSASQPDAEDDDQLDKVLQHCLSMAGHDHLICIVSDFAGAGPRTLQLLRELSAHNNVIAMQVYDPLALKLPASGRVLVTQGELQVELEVERRQVHQPLGEFLTGRLKDVATLLRRSQVPLMMFSTGEDALEQLRREMGRLTGAPR</sequence>
<dbReference type="Pfam" id="PF01882">
    <property type="entry name" value="DUF58"/>
    <property type="match status" value="1"/>
</dbReference>
<feature type="domain" description="DUF58" evidence="1">
    <location>
        <begin position="58"/>
        <end position="264"/>
    </location>
</feature>
<dbReference type="InterPro" id="IPR002881">
    <property type="entry name" value="DUF58"/>
</dbReference>
<keyword evidence="3" id="KW-1185">Reference proteome</keyword>
<proteinExistence type="predicted"/>
<dbReference type="PANTHER" id="PTHR33608:SF12">
    <property type="entry name" value="DUF58 DOMAIN-CONTAINING PROTEIN"/>
    <property type="match status" value="1"/>
</dbReference>
<evidence type="ECO:0000313" key="3">
    <source>
        <dbReference type="Proteomes" id="UP000265560"/>
    </source>
</evidence>
<accession>A0A385Z1I2</accession>